<dbReference type="NCBIfam" id="NF010587">
    <property type="entry name" value="PRK13980.1"/>
    <property type="match status" value="1"/>
</dbReference>
<keyword evidence="2 8" id="KW-0436">Ligase</keyword>
<evidence type="ECO:0000256" key="10">
    <source>
        <dbReference type="RuleBase" id="RU003812"/>
    </source>
</evidence>
<dbReference type="InterPro" id="IPR014729">
    <property type="entry name" value="Rossmann-like_a/b/a_fold"/>
</dbReference>
<protein>
    <recommendedName>
        <fullName evidence="8 10">NH(3)-dependent NAD(+) synthetase</fullName>
        <ecNumber evidence="8 10">6.3.1.5</ecNumber>
    </recommendedName>
</protein>
<evidence type="ECO:0000256" key="7">
    <source>
        <dbReference type="ARBA" id="ARBA00023027"/>
    </source>
</evidence>
<sequence>MFEVFKQIDFENTEKHIINFLRNKVRNHKVIFGLSGGLDSSTLAALLAKAFEKERILALIMPDSYVTPKEDIDDAMTIANMYNIKTKDIGITDFVELFLRKLGRANLVTEGNLRARIRMIILYYFANAENRIVIGSGDRSELAIGYFTKYGDGGVDLLPIGYLYKTQVKLLADYLGIPKKIIEKESSPRLWPGQTTREELGMGYDEIDIILYYYLDLKYKVDDIIRITGIEENKVKKIVNMVIRNKHKLRSPPIAKIPYEVLFGSIKRI</sequence>
<dbReference type="UniPathway" id="UPA00253">
    <property type="reaction ID" value="UER00333"/>
</dbReference>
<gene>
    <name evidence="8" type="primary">nadE</name>
    <name evidence="13" type="ORF">DSO09_05605</name>
    <name evidence="12" type="ORF">EF809_00240</name>
</gene>
<feature type="binding site" evidence="8">
    <location>
        <position position="39"/>
    </location>
    <ligand>
        <name>Mg(2+)</name>
        <dbReference type="ChEBI" id="CHEBI:18420"/>
    </ligand>
</feature>
<dbReference type="GO" id="GO:0046872">
    <property type="term" value="F:metal ion binding"/>
    <property type="evidence" value="ECO:0007669"/>
    <property type="project" value="UniProtKB-KW"/>
</dbReference>
<feature type="domain" description="NAD/GMP synthase" evidence="11">
    <location>
        <begin position="16"/>
        <end position="252"/>
    </location>
</feature>
<evidence type="ECO:0000313" key="13">
    <source>
        <dbReference type="EMBL" id="TDA37982.1"/>
    </source>
</evidence>
<organism evidence="13 15">
    <name type="scientific">Thermoproteota archaeon</name>
    <dbReference type="NCBI Taxonomy" id="2056631"/>
    <lineage>
        <taxon>Archaea</taxon>
        <taxon>Thermoproteota</taxon>
    </lineage>
</organism>
<dbReference type="AlphaFoldDB" id="A0A523BAU1"/>
<evidence type="ECO:0000313" key="12">
    <source>
        <dbReference type="EMBL" id="RZN57874.1"/>
    </source>
</evidence>
<dbReference type="Gene3D" id="3.40.50.620">
    <property type="entry name" value="HUPs"/>
    <property type="match status" value="1"/>
</dbReference>
<feature type="binding site" evidence="8">
    <location>
        <position position="187"/>
    </location>
    <ligand>
        <name>ATP</name>
        <dbReference type="ChEBI" id="CHEBI:30616"/>
    </ligand>
</feature>
<evidence type="ECO:0000256" key="6">
    <source>
        <dbReference type="ARBA" id="ARBA00022842"/>
    </source>
</evidence>
<feature type="binding site" evidence="8">
    <location>
        <begin position="33"/>
        <end position="40"/>
    </location>
    <ligand>
        <name>ATP</name>
        <dbReference type="ChEBI" id="CHEBI:30616"/>
    </ligand>
</feature>
<dbReference type="HAMAP" id="MF_00193">
    <property type="entry name" value="NadE_ammonia_dep"/>
    <property type="match status" value="1"/>
</dbReference>
<evidence type="ECO:0000256" key="4">
    <source>
        <dbReference type="ARBA" id="ARBA00022741"/>
    </source>
</evidence>
<comment type="catalytic activity">
    <reaction evidence="8 10">
        <text>deamido-NAD(+) + NH4(+) + ATP = AMP + diphosphate + NAD(+) + H(+)</text>
        <dbReference type="Rhea" id="RHEA:21188"/>
        <dbReference type="ChEBI" id="CHEBI:15378"/>
        <dbReference type="ChEBI" id="CHEBI:28938"/>
        <dbReference type="ChEBI" id="CHEBI:30616"/>
        <dbReference type="ChEBI" id="CHEBI:33019"/>
        <dbReference type="ChEBI" id="CHEBI:57540"/>
        <dbReference type="ChEBI" id="CHEBI:58437"/>
        <dbReference type="ChEBI" id="CHEBI:456215"/>
        <dbReference type="EC" id="6.3.1.5"/>
    </reaction>
</comment>
<comment type="function">
    <text evidence="8">Catalyzes the ATP-dependent amidation of deamido-NAD to form NAD. Uses ammonia as a nitrogen source.</text>
</comment>
<evidence type="ECO:0000256" key="3">
    <source>
        <dbReference type="ARBA" id="ARBA00022723"/>
    </source>
</evidence>
<dbReference type="GO" id="GO:0005737">
    <property type="term" value="C:cytoplasm"/>
    <property type="evidence" value="ECO:0007669"/>
    <property type="project" value="InterPro"/>
</dbReference>
<evidence type="ECO:0000256" key="5">
    <source>
        <dbReference type="ARBA" id="ARBA00022840"/>
    </source>
</evidence>
<feature type="binding site" description="in other chain" evidence="8">
    <location>
        <position position="149"/>
    </location>
    <ligand>
        <name>deamido-NAD(+)</name>
        <dbReference type="ChEBI" id="CHEBI:58437"/>
        <note>ligand shared between two neighboring subunits</note>
    </ligand>
</feature>
<dbReference type="PANTHER" id="PTHR23090">
    <property type="entry name" value="NH 3 /GLUTAMINE-DEPENDENT NAD + SYNTHETASE"/>
    <property type="match status" value="1"/>
</dbReference>
<evidence type="ECO:0000256" key="2">
    <source>
        <dbReference type="ARBA" id="ARBA00022598"/>
    </source>
</evidence>
<feature type="binding site" evidence="8">
    <location>
        <position position="141"/>
    </location>
    <ligand>
        <name>Mg(2+)</name>
        <dbReference type="ChEBI" id="CHEBI:18420"/>
    </ligand>
</feature>
<accession>A0A523BAU1</accession>
<evidence type="ECO:0000313" key="14">
    <source>
        <dbReference type="Proteomes" id="UP000316080"/>
    </source>
</evidence>
<dbReference type="InterPro" id="IPR003694">
    <property type="entry name" value="NAD_synthase"/>
</dbReference>
<keyword evidence="6 8" id="KW-0460">Magnesium</keyword>
<dbReference type="GO" id="GO:0003952">
    <property type="term" value="F:NAD+ synthase (glutamine-hydrolyzing) activity"/>
    <property type="evidence" value="ECO:0007669"/>
    <property type="project" value="InterPro"/>
</dbReference>
<comment type="caution">
    <text evidence="13">The sequence shown here is derived from an EMBL/GenBank/DDBJ whole genome shotgun (WGS) entry which is preliminary data.</text>
</comment>
<comment type="subunit">
    <text evidence="8">Homodimer.</text>
</comment>
<name>A0A523BAU1_9CREN</name>
<evidence type="ECO:0000259" key="11">
    <source>
        <dbReference type="Pfam" id="PF02540"/>
    </source>
</evidence>
<dbReference type="EMBL" id="RXIH01000001">
    <property type="protein sequence ID" value="RZN57874.1"/>
    <property type="molecule type" value="Genomic_DNA"/>
</dbReference>
<dbReference type="FunFam" id="3.40.50.620:FF:000106">
    <property type="entry name" value="Glutamine-dependent NAD(+) synthetase"/>
    <property type="match status" value="1"/>
</dbReference>
<dbReference type="InterPro" id="IPR022926">
    <property type="entry name" value="NH(3)-dep_NAD(+)_synth"/>
</dbReference>
<keyword evidence="4 8" id="KW-0547">Nucleotide-binding</keyword>
<comment type="similarity">
    <text evidence="1 8 9">Belongs to the NAD synthetase family.</text>
</comment>
<dbReference type="GO" id="GO:0008795">
    <property type="term" value="F:NAD+ synthase activity"/>
    <property type="evidence" value="ECO:0007669"/>
    <property type="project" value="UniProtKB-UniRule"/>
</dbReference>
<feature type="binding site" evidence="8">
    <location>
        <position position="156"/>
    </location>
    <ligand>
        <name>deamido-NAD(+)</name>
        <dbReference type="ChEBI" id="CHEBI:58437"/>
        <note>ligand shared between two neighboring subunits</note>
    </ligand>
</feature>
<dbReference type="EC" id="6.3.1.5" evidence="8 10"/>
<comment type="caution">
    <text evidence="8">Lacks conserved residue(s) required for the propagation of feature annotation.</text>
</comment>
<dbReference type="GO" id="GO:0009435">
    <property type="term" value="P:NAD+ biosynthetic process"/>
    <property type="evidence" value="ECO:0007669"/>
    <property type="project" value="UniProtKB-UniRule"/>
</dbReference>
<dbReference type="Proteomes" id="UP000317265">
    <property type="component" value="Unassembled WGS sequence"/>
</dbReference>
<dbReference type="CDD" id="cd00553">
    <property type="entry name" value="NAD_synthase"/>
    <property type="match status" value="1"/>
</dbReference>
<evidence type="ECO:0000256" key="8">
    <source>
        <dbReference type="HAMAP-Rule" id="MF_00193"/>
    </source>
</evidence>
<evidence type="ECO:0000313" key="15">
    <source>
        <dbReference type="Proteomes" id="UP000317265"/>
    </source>
</evidence>
<dbReference type="Proteomes" id="UP000316080">
    <property type="component" value="Unassembled WGS sequence"/>
</dbReference>
<dbReference type="EMBL" id="QNVI01000061">
    <property type="protein sequence ID" value="TDA37982.1"/>
    <property type="molecule type" value="Genomic_DNA"/>
</dbReference>
<comment type="pathway">
    <text evidence="8">Cofactor biosynthesis; NAD(+) biosynthesis; NAD(+) from deamido-NAD(+) (ammonia route): step 1/1.</text>
</comment>
<evidence type="ECO:0000256" key="1">
    <source>
        <dbReference type="ARBA" id="ARBA00005859"/>
    </source>
</evidence>
<keyword evidence="5 8" id="KW-0067">ATP-binding</keyword>
<feature type="binding site" description="in other chain" evidence="8">
    <location>
        <position position="116"/>
    </location>
    <ligand>
        <name>deamido-NAD(+)</name>
        <dbReference type="ChEBI" id="CHEBI:58437"/>
        <note>ligand shared between two neighboring subunits</note>
    </ligand>
</feature>
<reference evidence="12 14" key="2">
    <citation type="journal article" date="2019" name="Nat. Microbiol.">
        <title>Wide diversity of methane and short-chain alkane metabolisms in uncultured archaea.</title>
        <authorList>
            <person name="Borrel G."/>
            <person name="Adam P.S."/>
            <person name="McKay L.J."/>
            <person name="Chen L.X."/>
            <person name="Sierra-Garcia I.N."/>
            <person name="Sieber C.M."/>
            <person name="Letourneur Q."/>
            <person name="Ghozlane A."/>
            <person name="Andersen G.L."/>
            <person name="Li W.J."/>
            <person name="Hallam S.J."/>
            <person name="Muyzer G."/>
            <person name="de Oliveira V.M."/>
            <person name="Inskeep W.P."/>
            <person name="Banfield J.F."/>
            <person name="Gribaldo S."/>
        </authorList>
    </citation>
    <scope>NUCLEOTIDE SEQUENCE [LARGE SCALE GENOMIC DNA]</scope>
    <source>
        <strain evidence="12">Verst-YHS</strain>
    </source>
</reference>
<dbReference type="GO" id="GO:0004359">
    <property type="term" value="F:glutaminase activity"/>
    <property type="evidence" value="ECO:0007669"/>
    <property type="project" value="InterPro"/>
</dbReference>
<dbReference type="PANTHER" id="PTHR23090:SF9">
    <property type="entry name" value="GLUTAMINE-DEPENDENT NAD(+) SYNTHETASE"/>
    <property type="match status" value="1"/>
</dbReference>
<proteinExistence type="inferred from homology"/>
<dbReference type="InterPro" id="IPR022310">
    <property type="entry name" value="NAD/GMP_synthase"/>
</dbReference>
<dbReference type="SUPFAM" id="SSF52402">
    <property type="entry name" value="Adenine nucleotide alpha hydrolases-like"/>
    <property type="match status" value="1"/>
</dbReference>
<dbReference type="NCBIfam" id="TIGR00552">
    <property type="entry name" value="nadE"/>
    <property type="match status" value="1"/>
</dbReference>
<keyword evidence="3 8" id="KW-0479">Metal-binding</keyword>
<feature type="binding site" description="in other chain" evidence="8">
    <location>
        <begin position="247"/>
        <end position="248"/>
    </location>
    <ligand>
        <name>deamido-NAD(+)</name>
        <dbReference type="ChEBI" id="CHEBI:58437"/>
        <note>ligand shared between two neighboring subunits</note>
    </ligand>
</feature>
<reference evidence="13 15" key="1">
    <citation type="journal article" date="2019" name="Nat. Microbiol.">
        <title>Expanding anaerobic alkane metabolism in the domain of Archaea.</title>
        <authorList>
            <person name="Wang Y."/>
            <person name="Wegener G."/>
            <person name="Hou J."/>
            <person name="Wang F."/>
            <person name="Xiao X."/>
        </authorList>
    </citation>
    <scope>NUCLEOTIDE SEQUENCE [LARGE SCALE GENOMIC DNA]</scope>
    <source>
        <strain evidence="13">WYZ-LMO11</strain>
    </source>
</reference>
<dbReference type="Pfam" id="PF02540">
    <property type="entry name" value="NAD_synthase"/>
    <property type="match status" value="1"/>
</dbReference>
<feature type="binding site" evidence="8">
    <location>
        <position position="165"/>
    </location>
    <ligand>
        <name>ATP</name>
        <dbReference type="ChEBI" id="CHEBI:30616"/>
    </ligand>
</feature>
<keyword evidence="7 8" id="KW-0520">NAD</keyword>
<evidence type="ECO:0000256" key="9">
    <source>
        <dbReference type="RuleBase" id="RU003811"/>
    </source>
</evidence>
<dbReference type="GO" id="GO:0005524">
    <property type="term" value="F:ATP binding"/>
    <property type="evidence" value="ECO:0007669"/>
    <property type="project" value="UniProtKB-UniRule"/>
</dbReference>